<keyword evidence="4 7" id="KW-1133">Transmembrane helix</keyword>
<keyword evidence="3 7" id="KW-0812">Transmembrane</keyword>
<evidence type="ECO:0000256" key="7">
    <source>
        <dbReference type="SAM" id="Phobius"/>
    </source>
</evidence>
<feature type="transmembrane region" description="Helical" evidence="7">
    <location>
        <begin position="239"/>
        <end position="265"/>
    </location>
</feature>
<feature type="domain" description="Cation efflux protein transmembrane" evidence="8">
    <location>
        <begin position="175"/>
        <end position="365"/>
    </location>
</feature>
<proteinExistence type="predicted"/>
<feature type="transmembrane region" description="Helical" evidence="7">
    <location>
        <begin position="318"/>
        <end position="338"/>
    </location>
</feature>
<reference evidence="10" key="2">
    <citation type="journal article" date="2023" name="IMA Fungus">
        <title>Comparative genomic study of the Penicillium genus elucidates a diverse pangenome and 15 lateral gene transfer events.</title>
        <authorList>
            <person name="Petersen C."/>
            <person name="Sorensen T."/>
            <person name="Nielsen M.R."/>
            <person name="Sondergaard T.E."/>
            <person name="Sorensen J.L."/>
            <person name="Fitzpatrick D.A."/>
            <person name="Frisvad J.C."/>
            <person name="Nielsen K.L."/>
        </authorList>
    </citation>
    <scope>NUCLEOTIDE SEQUENCE</scope>
    <source>
        <strain evidence="10">IBT 3081</strain>
    </source>
</reference>
<dbReference type="FunFam" id="3.30.70.1350:FF:000003">
    <property type="entry name" value="Cation diffusion facilitator 1"/>
    <property type="match status" value="1"/>
</dbReference>
<evidence type="ECO:0000313" key="11">
    <source>
        <dbReference type="Proteomes" id="UP001147752"/>
    </source>
</evidence>
<accession>A0A9W9VLW0</accession>
<dbReference type="SUPFAM" id="SSF160240">
    <property type="entry name" value="Cation efflux protein cytoplasmic domain-like"/>
    <property type="match status" value="1"/>
</dbReference>
<keyword evidence="5 7" id="KW-0472">Membrane</keyword>
<dbReference type="GO" id="GO:0030003">
    <property type="term" value="P:intracellular monoatomic cation homeostasis"/>
    <property type="evidence" value="ECO:0007669"/>
    <property type="project" value="UniProtKB-ARBA"/>
</dbReference>
<dbReference type="InterPro" id="IPR036837">
    <property type="entry name" value="Cation_efflux_CTD_sf"/>
</dbReference>
<evidence type="ECO:0000256" key="6">
    <source>
        <dbReference type="SAM" id="MobiDB-lite"/>
    </source>
</evidence>
<feature type="region of interest" description="Disordered" evidence="6">
    <location>
        <begin position="1"/>
        <end position="36"/>
    </location>
</feature>
<evidence type="ECO:0000256" key="3">
    <source>
        <dbReference type="ARBA" id="ARBA00022692"/>
    </source>
</evidence>
<dbReference type="Pfam" id="PF16916">
    <property type="entry name" value="ZT_dimer"/>
    <property type="match status" value="1"/>
</dbReference>
<dbReference type="FunFam" id="1.20.1510.10:FF:000005">
    <property type="entry name" value="Putative Cation diffusion facilitator 1"/>
    <property type="match status" value="1"/>
</dbReference>
<evidence type="ECO:0000256" key="2">
    <source>
        <dbReference type="ARBA" id="ARBA00022448"/>
    </source>
</evidence>
<dbReference type="Gene3D" id="1.20.1510.10">
    <property type="entry name" value="Cation efflux protein transmembrane domain"/>
    <property type="match status" value="1"/>
</dbReference>
<evidence type="ECO:0000259" key="8">
    <source>
        <dbReference type="Pfam" id="PF01545"/>
    </source>
</evidence>
<evidence type="ECO:0008006" key="12">
    <source>
        <dbReference type="Google" id="ProtNLM"/>
    </source>
</evidence>
<dbReference type="InterPro" id="IPR050291">
    <property type="entry name" value="CDF_Transporter"/>
</dbReference>
<evidence type="ECO:0000313" key="10">
    <source>
        <dbReference type="EMBL" id="KAJ5385527.1"/>
    </source>
</evidence>
<evidence type="ECO:0000256" key="4">
    <source>
        <dbReference type="ARBA" id="ARBA00022989"/>
    </source>
</evidence>
<evidence type="ECO:0000259" key="9">
    <source>
        <dbReference type="Pfam" id="PF16916"/>
    </source>
</evidence>
<dbReference type="PANTHER" id="PTHR43840">
    <property type="entry name" value="MITOCHONDRIAL METAL TRANSPORTER 1-RELATED"/>
    <property type="match status" value="1"/>
</dbReference>
<dbReference type="SUPFAM" id="SSF161111">
    <property type="entry name" value="Cation efflux protein transmembrane domain-like"/>
    <property type="match status" value="1"/>
</dbReference>
<comment type="subcellular location">
    <subcellularLocation>
        <location evidence="1">Membrane</location>
        <topology evidence="1">Multi-pass membrane protein</topology>
    </subcellularLocation>
</comment>
<feature type="transmembrane region" description="Helical" evidence="7">
    <location>
        <begin position="170"/>
        <end position="191"/>
    </location>
</feature>
<feature type="transmembrane region" description="Helical" evidence="7">
    <location>
        <begin position="197"/>
        <end position="218"/>
    </location>
</feature>
<keyword evidence="2" id="KW-0813">Transport</keyword>
<feature type="transmembrane region" description="Helical" evidence="7">
    <location>
        <begin position="277"/>
        <end position="298"/>
    </location>
</feature>
<feature type="region of interest" description="Disordered" evidence="6">
    <location>
        <begin position="53"/>
        <end position="111"/>
    </location>
</feature>
<feature type="domain" description="Cation efflux protein cytoplasmic" evidence="9">
    <location>
        <begin position="387"/>
        <end position="446"/>
    </location>
</feature>
<dbReference type="RefSeq" id="XP_056585303.1">
    <property type="nucleotide sequence ID" value="XM_056721168.1"/>
</dbReference>
<organism evidence="10 11">
    <name type="scientific">Penicillium concentricum</name>
    <dbReference type="NCBI Taxonomy" id="293559"/>
    <lineage>
        <taxon>Eukaryota</taxon>
        <taxon>Fungi</taxon>
        <taxon>Dikarya</taxon>
        <taxon>Ascomycota</taxon>
        <taxon>Pezizomycotina</taxon>
        <taxon>Eurotiomycetes</taxon>
        <taxon>Eurotiomycetidae</taxon>
        <taxon>Eurotiales</taxon>
        <taxon>Aspergillaceae</taxon>
        <taxon>Penicillium</taxon>
    </lineage>
</organism>
<dbReference type="GeneID" id="81460351"/>
<comment type="caution">
    <text evidence="10">The sequence shown here is derived from an EMBL/GenBank/DDBJ whole genome shotgun (WGS) entry which is preliminary data.</text>
</comment>
<dbReference type="InterPro" id="IPR027470">
    <property type="entry name" value="Cation_efflux_CTD"/>
</dbReference>
<dbReference type="GO" id="GO:0098771">
    <property type="term" value="P:inorganic ion homeostasis"/>
    <property type="evidence" value="ECO:0007669"/>
    <property type="project" value="UniProtKB-ARBA"/>
</dbReference>
<dbReference type="GO" id="GO:0008324">
    <property type="term" value="F:monoatomic cation transmembrane transporter activity"/>
    <property type="evidence" value="ECO:0007669"/>
    <property type="project" value="InterPro"/>
</dbReference>
<dbReference type="EMBL" id="JAPZBT010000001">
    <property type="protein sequence ID" value="KAJ5385527.1"/>
    <property type="molecule type" value="Genomic_DNA"/>
</dbReference>
<feature type="transmembrane region" description="Helical" evidence="7">
    <location>
        <begin position="344"/>
        <end position="366"/>
    </location>
</feature>
<evidence type="ECO:0000256" key="1">
    <source>
        <dbReference type="ARBA" id="ARBA00004141"/>
    </source>
</evidence>
<name>A0A9W9VLW0_9EURO</name>
<sequence>MEEHLRHSLSNHPHAFQSLHHSHSNSPSHRDRMTPLSINEGTTTALEHELTTIQQHRGGSSSDEEGQPPPRYTPETDPFQLASKLKTEDEIRQMKANTSRKRDSTTNKSRRVGSIVQDTARLGKQAFVTKKLQGFYESQNENIERMLKPVEEHRRAARELSVDNRLKYRIAVYGSFAANIILSVVQVYGAVSSGSLSLFTTMADAIFDPMSNLTLLLCNKAVNRVDPRKFPAGKARLETAGNICFCFLMTAVSFIIIAFSIRALVVGSEEETQSFHLPSVIAVAVAFATKLGLFLYCWALRNQVSQIRILWEDHRNDLFINGFGILTSVGGSKLRWWIDPMGAILLSVLVSVLWLHSAYGEFQLLVGVTADTKMQQLITYISMTHSPVITAIDTVRAYTSGPRLLVEVDVVMDAEASLRATHDVAEELQIKLESLPDVERAYVHVDYETTHKPEHSLKKEL</sequence>
<gene>
    <name evidence="10" type="ORF">N7517_003438</name>
</gene>
<dbReference type="Proteomes" id="UP001147752">
    <property type="component" value="Unassembled WGS sequence"/>
</dbReference>
<protein>
    <recommendedName>
        <fullName evidence="12">Cation efflux protein cytoplasmic domain-containing protein</fullName>
    </recommendedName>
</protein>
<keyword evidence="11" id="KW-1185">Reference proteome</keyword>
<dbReference type="AlphaFoldDB" id="A0A9W9VLW0"/>
<reference evidence="10" key="1">
    <citation type="submission" date="2022-12" db="EMBL/GenBank/DDBJ databases">
        <authorList>
            <person name="Petersen C."/>
        </authorList>
    </citation>
    <scope>NUCLEOTIDE SEQUENCE</scope>
    <source>
        <strain evidence="10">IBT 3081</strain>
    </source>
</reference>
<evidence type="ECO:0000256" key="5">
    <source>
        <dbReference type="ARBA" id="ARBA00023136"/>
    </source>
</evidence>
<dbReference type="Pfam" id="PF01545">
    <property type="entry name" value="Cation_efflux"/>
    <property type="match status" value="1"/>
</dbReference>
<dbReference type="NCBIfam" id="TIGR01297">
    <property type="entry name" value="CDF"/>
    <property type="match status" value="1"/>
</dbReference>
<dbReference type="OrthoDB" id="78296at2759"/>
<dbReference type="PANTHER" id="PTHR43840:SF12">
    <property type="entry name" value="CATION DIFFUSION FACILITATOR 1 (AFU_ORTHOLOGUE AFUA_1G14440)"/>
    <property type="match status" value="1"/>
</dbReference>
<dbReference type="InterPro" id="IPR027469">
    <property type="entry name" value="Cation_efflux_TMD_sf"/>
</dbReference>
<dbReference type="Gene3D" id="3.30.70.1350">
    <property type="entry name" value="Cation efflux protein, cytoplasmic domain"/>
    <property type="match status" value="1"/>
</dbReference>
<dbReference type="InterPro" id="IPR058533">
    <property type="entry name" value="Cation_efflux_TM"/>
</dbReference>
<dbReference type="GO" id="GO:0016020">
    <property type="term" value="C:membrane"/>
    <property type="evidence" value="ECO:0007669"/>
    <property type="project" value="UniProtKB-SubCell"/>
</dbReference>
<dbReference type="InterPro" id="IPR002524">
    <property type="entry name" value="Cation_efflux"/>
</dbReference>